<gene>
    <name evidence="2" type="ORF">Scarif_00039</name>
</gene>
<dbReference type="EMBL" id="PP750868">
    <property type="protein sequence ID" value="XBM95148.1"/>
    <property type="molecule type" value="Genomic_DNA"/>
</dbReference>
<feature type="transmembrane region" description="Helical" evidence="1">
    <location>
        <begin position="21"/>
        <end position="39"/>
    </location>
</feature>
<proteinExistence type="predicted"/>
<protein>
    <submittedName>
        <fullName evidence="2">Uncharacterized protein</fullName>
    </submittedName>
</protein>
<sequence>MGKDELDRANRELEKELLKRVLIFAGVKLAILLIIRKAFKSAND</sequence>
<name>A0AAU7GZU4_9CAUD</name>
<evidence type="ECO:0000256" key="1">
    <source>
        <dbReference type="SAM" id="Phobius"/>
    </source>
</evidence>
<keyword evidence="1" id="KW-0812">Transmembrane</keyword>
<reference evidence="2" key="1">
    <citation type="submission" date="2024-05" db="EMBL/GenBank/DDBJ databases">
        <title>Isolation and characterization of the new Streptomyces phages Kamino, Geonosis, Abafar and Scarif infecting a broad range of host species.</title>
        <authorList>
            <person name="Rackow B."/>
            <person name="Rolland C."/>
            <person name="Mohnen I."/>
            <person name="Wittmann J."/>
            <person name="Muesken M."/>
            <person name="Overmann J."/>
            <person name="Frunzke J."/>
        </authorList>
    </citation>
    <scope>NUCLEOTIDE SEQUENCE</scope>
</reference>
<keyword evidence="1" id="KW-0472">Membrane</keyword>
<evidence type="ECO:0000313" key="2">
    <source>
        <dbReference type="EMBL" id="XBM95148.1"/>
    </source>
</evidence>
<organism evidence="2">
    <name type="scientific">Streptomyces phage Scarif</name>
    <dbReference type="NCBI Taxonomy" id="3158858"/>
    <lineage>
        <taxon>Viruses</taxon>
        <taxon>Duplodnaviria</taxon>
        <taxon>Heunggongvirae</taxon>
        <taxon>Uroviricota</taxon>
        <taxon>Caudoviricetes</taxon>
    </lineage>
</organism>
<accession>A0AAU7GZU4</accession>
<keyword evidence="1" id="KW-1133">Transmembrane helix</keyword>